<evidence type="ECO:0000259" key="6">
    <source>
        <dbReference type="Pfam" id="PF07637"/>
    </source>
</evidence>
<evidence type="ECO:0000259" key="2">
    <source>
        <dbReference type="Pfam" id="PF07626"/>
    </source>
</evidence>
<evidence type="ECO:0000259" key="3">
    <source>
        <dbReference type="Pfam" id="PF07627"/>
    </source>
</evidence>
<evidence type="ECO:0000313" key="7">
    <source>
        <dbReference type="EMBL" id="QDV22070.1"/>
    </source>
</evidence>
<evidence type="ECO:0000259" key="1">
    <source>
        <dbReference type="Pfam" id="PF07624"/>
    </source>
</evidence>
<evidence type="ECO:0000313" key="8">
    <source>
        <dbReference type="Proteomes" id="UP000318017"/>
    </source>
</evidence>
<feature type="domain" description="DUF1585" evidence="1">
    <location>
        <begin position="836"/>
        <end position="903"/>
    </location>
</feature>
<keyword evidence="8" id="KW-1185">Reference proteome</keyword>
<feature type="domain" description="DUF1595" evidence="6">
    <location>
        <begin position="504"/>
        <end position="564"/>
    </location>
</feature>
<dbReference type="Pfam" id="PF07627">
    <property type="entry name" value="PSCyt3"/>
    <property type="match status" value="1"/>
</dbReference>
<proteinExistence type="predicted"/>
<dbReference type="InterPro" id="IPR013320">
    <property type="entry name" value="ConA-like_dom_sf"/>
</dbReference>
<dbReference type="Gene3D" id="2.60.120.200">
    <property type="match status" value="1"/>
</dbReference>
<dbReference type="SUPFAM" id="SSF49899">
    <property type="entry name" value="Concanavalin A-like lectins/glucanases"/>
    <property type="match status" value="1"/>
</dbReference>
<dbReference type="PANTHER" id="PTHR35889:SF3">
    <property type="entry name" value="F-BOX DOMAIN-CONTAINING PROTEIN"/>
    <property type="match status" value="1"/>
</dbReference>
<organism evidence="7 8">
    <name type="scientific">Aureliella helgolandensis</name>
    <dbReference type="NCBI Taxonomy" id="2527968"/>
    <lineage>
        <taxon>Bacteria</taxon>
        <taxon>Pseudomonadati</taxon>
        <taxon>Planctomycetota</taxon>
        <taxon>Planctomycetia</taxon>
        <taxon>Pirellulales</taxon>
        <taxon>Pirellulaceae</taxon>
        <taxon>Aureliella</taxon>
    </lineage>
</organism>
<feature type="domain" description="DUF1592" evidence="4">
    <location>
        <begin position="574"/>
        <end position="700"/>
    </location>
</feature>
<dbReference type="Pfam" id="PF07631">
    <property type="entry name" value="PSD4"/>
    <property type="match status" value="1"/>
</dbReference>
<sequence>MTISSDLSLAKILAIVLLKRAIVVPLLCLDLHRIRCLTFVVLGGAICPVNPPAEAAEARVTRGVQVLYTFDQAAGVDHTKDVVRDLAGVASPIDLKIENPNSVRWSSGGLTIVKGTTLRSIGSTQRLADSLVNSGSLTLEAWITPANDRQKGPARIVSMSTDANQRNLTLGQDQNRYEVRLRSSTTSSNGIPSLVGLGGSALNKRTHVVYTLSKQGQAKLYVNGEQEASKRLGGNISNWNGNFPLLLANEANGNRPWLGELHLVAIYQRALSVQEIRQNFQADGGKLDPELLAMELESQRPAVDPRTRDFEVHIAPLLSKHCLDCHGTTTKEGGLDLSLRAAAMAGGESGNTIVPGKPEESLLWEQVAAGDMPPEGEPLADAEKQLLRKWLSEGAIWSGEMIDQALYAKAGSKVDVFVQRLTVDEYIETVRAAVGIDIEAEARRMLPRDLRADGFTNTAYNLNVDLKHVEAYAQLANLIVDRLDIPKFASRFTKKQTLNTDASARDFVESMGEWLLRGPLTKREEVLYSGIGTTVASAGGSFEEGVALMIEAMLQSPRFIYRIEDQRGEERIGEYEMASRLSYIIWGGPPDPNLMQAASSGQLGSRQQIQKQAERMLTDPRAVRRSELFVSNWLDVDRLANMQPDAERFPQWNAELAADMRAESLAFFREIVWTQKRPLSDLFNAKVTFATPRLAELYGLEPKGAGLQRYDVSDVPSRGGLLTQGSLLTIGGDGASMVTRGLFVLNDVLRGAVGEPPPGLDLTPVPSRPGLSQRTVAEMRIAADSCGGCHTKFEPLAFGLEQFDGIGARHESDEYGNALREDGEVLFPGNAKAVKYKSSAELMDLLATSERVRETVTWKVAQFAIGRPLVASDAQQIREIHQESQRNGGTYQSLMTAIVSSELVMRQRSQLSAID</sequence>
<dbReference type="Pfam" id="PF07637">
    <property type="entry name" value="PSD5"/>
    <property type="match status" value="1"/>
</dbReference>
<gene>
    <name evidence="7" type="ORF">Q31a_03490</name>
</gene>
<dbReference type="InterPro" id="IPR011478">
    <property type="entry name" value="DUF1585"/>
</dbReference>
<dbReference type="EMBL" id="CP036298">
    <property type="protein sequence ID" value="QDV22070.1"/>
    <property type="molecule type" value="Genomic_DNA"/>
</dbReference>
<dbReference type="InterPro" id="IPR011429">
    <property type="entry name" value="Cyt_c_Planctomycete-type"/>
</dbReference>
<feature type="domain" description="Cytochrome C Planctomycete-type" evidence="5">
    <location>
        <begin position="322"/>
        <end position="376"/>
    </location>
</feature>
<dbReference type="AlphaFoldDB" id="A0A518G0K9"/>
<dbReference type="KEGG" id="ahel:Q31a_03490"/>
<evidence type="ECO:0000259" key="5">
    <source>
        <dbReference type="Pfam" id="PF07635"/>
    </source>
</evidence>
<protein>
    <submittedName>
        <fullName evidence="7">Planctomycete cytochrome C</fullName>
    </submittedName>
</protein>
<evidence type="ECO:0000259" key="4">
    <source>
        <dbReference type="Pfam" id="PF07631"/>
    </source>
</evidence>
<dbReference type="PANTHER" id="PTHR35889">
    <property type="entry name" value="CYCLOINULO-OLIGOSACCHARIDE FRUCTANOTRANSFERASE-RELATED"/>
    <property type="match status" value="1"/>
</dbReference>
<dbReference type="InterPro" id="IPR013039">
    <property type="entry name" value="DUF1588"/>
</dbReference>
<dbReference type="Proteomes" id="UP000318017">
    <property type="component" value="Chromosome"/>
</dbReference>
<dbReference type="Pfam" id="PF07624">
    <property type="entry name" value="PSD2"/>
    <property type="match status" value="1"/>
</dbReference>
<feature type="domain" description="DUF1587" evidence="2">
    <location>
        <begin position="419"/>
        <end position="482"/>
    </location>
</feature>
<dbReference type="Pfam" id="PF13385">
    <property type="entry name" value="Laminin_G_3"/>
    <property type="match status" value="1"/>
</dbReference>
<dbReference type="RefSeq" id="WP_231691025.1">
    <property type="nucleotide sequence ID" value="NZ_CP036298.1"/>
</dbReference>
<dbReference type="InterPro" id="IPR013036">
    <property type="entry name" value="DUF1587"/>
</dbReference>
<dbReference type="InterPro" id="IPR013043">
    <property type="entry name" value="DUF1595"/>
</dbReference>
<dbReference type="Pfam" id="PF07626">
    <property type="entry name" value="PSD3"/>
    <property type="match status" value="1"/>
</dbReference>
<dbReference type="InterPro" id="IPR013042">
    <property type="entry name" value="DUF1592"/>
</dbReference>
<accession>A0A518G0K9</accession>
<feature type="domain" description="DUF1588" evidence="3">
    <location>
        <begin position="718"/>
        <end position="812"/>
    </location>
</feature>
<name>A0A518G0K9_9BACT</name>
<reference evidence="7 8" key="1">
    <citation type="submission" date="2019-02" db="EMBL/GenBank/DDBJ databases">
        <title>Deep-cultivation of Planctomycetes and their phenomic and genomic characterization uncovers novel biology.</title>
        <authorList>
            <person name="Wiegand S."/>
            <person name="Jogler M."/>
            <person name="Boedeker C."/>
            <person name="Pinto D."/>
            <person name="Vollmers J."/>
            <person name="Rivas-Marin E."/>
            <person name="Kohn T."/>
            <person name="Peeters S.H."/>
            <person name="Heuer A."/>
            <person name="Rast P."/>
            <person name="Oberbeckmann S."/>
            <person name="Bunk B."/>
            <person name="Jeske O."/>
            <person name="Meyerdierks A."/>
            <person name="Storesund J.E."/>
            <person name="Kallscheuer N."/>
            <person name="Luecker S."/>
            <person name="Lage O.M."/>
            <person name="Pohl T."/>
            <person name="Merkel B.J."/>
            <person name="Hornburger P."/>
            <person name="Mueller R.-W."/>
            <person name="Bruemmer F."/>
            <person name="Labrenz M."/>
            <person name="Spormann A.M."/>
            <person name="Op den Camp H."/>
            <person name="Overmann J."/>
            <person name="Amann R."/>
            <person name="Jetten M.S.M."/>
            <person name="Mascher T."/>
            <person name="Medema M.H."/>
            <person name="Devos D.P."/>
            <person name="Kaster A.-K."/>
            <person name="Ovreas L."/>
            <person name="Rohde M."/>
            <person name="Galperin M.Y."/>
            <person name="Jogler C."/>
        </authorList>
    </citation>
    <scope>NUCLEOTIDE SEQUENCE [LARGE SCALE GENOMIC DNA]</scope>
    <source>
        <strain evidence="7 8">Q31a</strain>
    </source>
</reference>
<dbReference type="Pfam" id="PF07635">
    <property type="entry name" value="PSCyt1"/>
    <property type="match status" value="1"/>
</dbReference>